<dbReference type="InterPro" id="IPR036770">
    <property type="entry name" value="Ankyrin_rpt-contain_sf"/>
</dbReference>
<reference evidence="1 2" key="1">
    <citation type="submission" date="2013-11" db="EMBL/GenBank/DDBJ databases">
        <title>The Genome Sequence of Phytophthora parasitica P1976.</title>
        <authorList>
            <consortium name="The Broad Institute Genomics Platform"/>
            <person name="Russ C."/>
            <person name="Tyler B."/>
            <person name="Panabieres F."/>
            <person name="Shan W."/>
            <person name="Tripathy S."/>
            <person name="Grunwald N."/>
            <person name="Machado M."/>
            <person name="Johnson C.S."/>
            <person name="Walker B."/>
            <person name="Young S."/>
            <person name="Zeng Q."/>
            <person name="Gargeya S."/>
            <person name="Fitzgerald M."/>
            <person name="Haas B."/>
            <person name="Abouelleil A."/>
            <person name="Allen A.W."/>
            <person name="Alvarado L."/>
            <person name="Arachchi H.M."/>
            <person name="Berlin A.M."/>
            <person name="Chapman S.B."/>
            <person name="Gainer-Dewar J."/>
            <person name="Goldberg J."/>
            <person name="Griggs A."/>
            <person name="Gujja S."/>
            <person name="Hansen M."/>
            <person name="Howarth C."/>
            <person name="Imamovic A."/>
            <person name="Ireland A."/>
            <person name="Larimer J."/>
            <person name="McCowan C."/>
            <person name="Murphy C."/>
            <person name="Pearson M."/>
            <person name="Poon T.W."/>
            <person name="Priest M."/>
            <person name="Roberts A."/>
            <person name="Saif S."/>
            <person name="Shea T."/>
            <person name="Sisk P."/>
            <person name="Sykes S."/>
            <person name="Wortman J."/>
            <person name="Nusbaum C."/>
            <person name="Birren B."/>
        </authorList>
    </citation>
    <scope>NUCLEOTIDE SEQUENCE [LARGE SCALE GENOMIC DNA]</scope>
    <source>
        <strain evidence="1 2">P1976</strain>
    </source>
</reference>
<dbReference type="EMBL" id="ANJA01003752">
    <property type="protein sequence ID" value="ETO61586.1"/>
    <property type="molecule type" value="Genomic_DNA"/>
</dbReference>
<evidence type="ECO:0000313" key="2">
    <source>
        <dbReference type="Proteomes" id="UP000028582"/>
    </source>
</evidence>
<dbReference type="Gene3D" id="1.25.40.20">
    <property type="entry name" value="Ankyrin repeat-containing domain"/>
    <property type="match status" value="2"/>
</dbReference>
<evidence type="ECO:0000313" key="1">
    <source>
        <dbReference type="EMBL" id="ETO61586.1"/>
    </source>
</evidence>
<name>A0A080Z4M5_PHYNI</name>
<dbReference type="PANTHER" id="PTHR46586:SF3">
    <property type="entry name" value="ANKYRIN REPEAT-CONTAINING PROTEIN"/>
    <property type="match status" value="1"/>
</dbReference>
<sequence>MLLTSAQIISKYCLPTHSRELPHVTKSIDAFLDVFSPSWSFAEIFSKSGSLHLMQYVSSKEPSRSMDPFYRRYLFNRTTWFAAERRDLDAVKWLVESFLPQEFLTKVVNGAAAGGHVKILQWLFDKCYDRACWGGIEMCRALINEHFEAVEWLKRNAPPRRECMNEIMQAAGKAGNVDIIWWLYEEHGVDAEDALWSAQMESKYDTARWIFENCEMEYPTIDWQDAARCGDLEFLKFAYSLENGCPNKDAMHAAAASGRLDVLEWLYSEVGLPLRSEAARYAARNGHLQVVKWFKDNDCPGWEIGIMNAAATGGHLKILKWLRENCNDECNVSTMNRAVRGGYVDVVKWLNDNYTIGELSAFVMYTAARLDHLEVVKWLHTNGCEGSAAAMDGAARFGHLEIVKWLQQNRTEGCTVQAMNWAAESGHLDVVKWLHANRTEGCTTRAMDAAARSGHVSVVKWLHFNRSEGCTRDAMTQAIRNGNFEIALFLDENRSEGFNSQTTLLEHPCLELTQWLLSKYPEQIDGWTFALPAWDWHFSDWCRQVDFQQTPEAITEWICDSSVVRRST</sequence>
<dbReference type="Pfam" id="PF13637">
    <property type="entry name" value="Ank_4"/>
    <property type="match status" value="1"/>
</dbReference>
<dbReference type="SUPFAM" id="SSF48403">
    <property type="entry name" value="Ankyrin repeat"/>
    <property type="match status" value="2"/>
</dbReference>
<comment type="caution">
    <text evidence="1">The sequence shown here is derived from an EMBL/GenBank/DDBJ whole genome shotgun (WGS) entry which is preliminary data.</text>
</comment>
<protein>
    <submittedName>
        <fullName evidence="1">Uncharacterized protein</fullName>
    </submittedName>
</protein>
<dbReference type="Pfam" id="PF12796">
    <property type="entry name" value="Ank_2"/>
    <property type="match status" value="1"/>
</dbReference>
<gene>
    <name evidence="1" type="ORF">F444_20411</name>
</gene>
<dbReference type="InterPro" id="IPR002110">
    <property type="entry name" value="Ankyrin_rpt"/>
</dbReference>
<dbReference type="InterPro" id="IPR052050">
    <property type="entry name" value="SecEffector_AnkRepeat"/>
</dbReference>
<organism evidence="1 2">
    <name type="scientific">Phytophthora nicotianae P1976</name>
    <dbReference type="NCBI Taxonomy" id="1317066"/>
    <lineage>
        <taxon>Eukaryota</taxon>
        <taxon>Sar</taxon>
        <taxon>Stramenopiles</taxon>
        <taxon>Oomycota</taxon>
        <taxon>Peronosporomycetes</taxon>
        <taxon>Peronosporales</taxon>
        <taxon>Peronosporaceae</taxon>
        <taxon>Phytophthora</taxon>
    </lineage>
</organism>
<proteinExistence type="predicted"/>
<dbReference type="PANTHER" id="PTHR46586">
    <property type="entry name" value="ANKYRIN REPEAT-CONTAINING PROTEIN"/>
    <property type="match status" value="1"/>
</dbReference>
<dbReference type="Proteomes" id="UP000028582">
    <property type="component" value="Unassembled WGS sequence"/>
</dbReference>
<dbReference type="AlphaFoldDB" id="A0A080Z4M5"/>
<dbReference type="OrthoDB" id="125991at2759"/>
<accession>A0A080Z4M5</accession>